<name>A0A5B9QFB6_9BACT</name>
<dbReference type="AlphaFoldDB" id="A0A5B9QFB6"/>
<dbReference type="KEGG" id="bgok:Pr1d_50540"/>
<gene>
    <name evidence="2" type="ORF">Pr1d_50540</name>
</gene>
<dbReference type="OrthoDB" id="284167at2"/>
<evidence type="ECO:0000256" key="1">
    <source>
        <dbReference type="SAM" id="MobiDB-lite"/>
    </source>
</evidence>
<organism evidence="2 3">
    <name type="scientific">Bythopirellula goksoeyrii</name>
    <dbReference type="NCBI Taxonomy" id="1400387"/>
    <lineage>
        <taxon>Bacteria</taxon>
        <taxon>Pseudomonadati</taxon>
        <taxon>Planctomycetota</taxon>
        <taxon>Planctomycetia</taxon>
        <taxon>Pirellulales</taxon>
        <taxon>Lacipirellulaceae</taxon>
        <taxon>Bythopirellula</taxon>
    </lineage>
</organism>
<accession>A0A5B9QFB6</accession>
<evidence type="ECO:0000313" key="2">
    <source>
        <dbReference type="EMBL" id="QEG37708.1"/>
    </source>
</evidence>
<reference evidence="2 3" key="1">
    <citation type="submission" date="2019-08" db="EMBL/GenBank/DDBJ databases">
        <title>Deep-cultivation of Planctomycetes and their phenomic and genomic characterization uncovers novel biology.</title>
        <authorList>
            <person name="Wiegand S."/>
            <person name="Jogler M."/>
            <person name="Boedeker C."/>
            <person name="Pinto D."/>
            <person name="Vollmers J."/>
            <person name="Rivas-Marin E."/>
            <person name="Kohn T."/>
            <person name="Peeters S.H."/>
            <person name="Heuer A."/>
            <person name="Rast P."/>
            <person name="Oberbeckmann S."/>
            <person name="Bunk B."/>
            <person name="Jeske O."/>
            <person name="Meyerdierks A."/>
            <person name="Storesund J.E."/>
            <person name="Kallscheuer N."/>
            <person name="Luecker S."/>
            <person name="Lage O.M."/>
            <person name="Pohl T."/>
            <person name="Merkel B.J."/>
            <person name="Hornburger P."/>
            <person name="Mueller R.-W."/>
            <person name="Bruemmer F."/>
            <person name="Labrenz M."/>
            <person name="Spormann A.M."/>
            <person name="Op den Camp H."/>
            <person name="Overmann J."/>
            <person name="Amann R."/>
            <person name="Jetten M.S.M."/>
            <person name="Mascher T."/>
            <person name="Medema M.H."/>
            <person name="Devos D.P."/>
            <person name="Kaster A.-K."/>
            <person name="Ovreas L."/>
            <person name="Rohde M."/>
            <person name="Galperin M.Y."/>
            <person name="Jogler C."/>
        </authorList>
    </citation>
    <scope>NUCLEOTIDE SEQUENCE [LARGE SCALE GENOMIC DNA]</scope>
    <source>
        <strain evidence="2 3">Pr1d</strain>
    </source>
</reference>
<protein>
    <submittedName>
        <fullName evidence="2">Uncharacterized protein</fullName>
    </submittedName>
</protein>
<dbReference type="EMBL" id="CP042913">
    <property type="protein sequence ID" value="QEG37708.1"/>
    <property type="molecule type" value="Genomic_DNA"/>
</dbReference>
<keyword evidence="3" id="KW-1185">Reference proteome</keyword>
<feature type="region of interest" description="Disordered" evidence="1">
    <location>
        <begin position="31"/>
        <end position="71"/>
    </location>
</feature>
<evidence type="ECO:0000313" key="3">
    <source>
        <dbReference type="Proteomes" id="UP000323917"/>
    </source>
</evidence>
<dbReference type="RefSeq" id="WP_148075903.1">
    <property type="nucleotide sequence ID" value="NZ_CP042913.1"/>
</dbReference>
<proteinExistence type="predicted"/>
<dbReference type="Proteomes" id="UP000323917">
    <property type="component" value="Chromosome"/>
</dbReference>
<sequence length="129" mass="14027">MAERKPLTAGLTVVPPGADADAVRAFVTQERTPPPATEAKLPATETKKVTQAVEEEPEAEEVRTPKKRKGKKAAFPVGLIPVTVRLKPEIAAALKRASLERQLAGEEIYTQQDLVEEALEPWLKGEGHL</sequence>